<dbReference type="EMBL" id="JAIFTL010000070">
    <property type="protein sequence ID" value="KAG9324324.1"/>
    <property type="molecule type" value="Genomic_DNA"/>
</dbReference>
<reference evidence="2" key="1">
    <citation type="submission" date="2021-07" db="EMBL/GenBank/DDBJ databases">
        <title>Draft genome of Mortierella alpina, strain LL118, isolated from an aspen leaf litter sample.</title>
        <authorList>
            <person name="Yang S."/>
            <person name="Vinatzer B.A."/>
        </authorList>
    </citation>
    <scope>NUCLEOTIDE SEQUENCE</scope>
    <source>
        <strain evidence="2">LL118</strain>
    </source>
</reference>
<gene>
    <name evidence="2" type="ORF">KVV02_006570</name>
</gene>
<keyword evidence="1" id="KW-0472">Membrane</keyword>
<evidence type="ECO:0000313" key="2">
    <source>
        <dbReference type="EMBL" id="KAG9324324.1"/>
    </source>
</evidence>
<accession>A0A9P8CZ80</accession>
<feature type="transmembrane region" description="Helical" evidence="1">
    <location>
        <begin position="51"/>
        <end position="69"/>
    </location>
</feature>
<name>A0A9P8CZ80_MORAP</name>
<comment type="caution">
    <text evidence="2">The sequence shown here is derived from an EMBL/GenBank/DDBJ whole genome shotgun (WGS) entry which is preliminary data.</text>
</comment>
<evidence type="ECO:0000313" key="3">
    <source>
        <dbReference type="Proteomes" id="UP000717515"/>
    </source>
</evidence>
<keyword evidence="1" id="KW-1133">Transmembrane helix</keyword>
<dbReference type="AlphaFoldDB" id="A0A9P8CZ80"/>
<evidence type="ECO:0000256" key="1">
    <source>
        <dbReference type="SAM" id="Phobius"/>
    </source>
</evidence>
<proteinExistence type="predicted"/>
<sequence>MYDRRLLNATSIENDNVYIKGAPPPMTIPKLILLSSSLQLSHHQNNKETTMHISSGIIAAILLVVGVSASRPQDIRLKKGMWTVHQSIQLYPCASTCFSGWTCQEHPFAKQINACGGGSNWGPCRGFCVEKRKE</sequence>
<organism evidence="2 3">
    <name type="scientific">Mortierella alpina</name>
    <name type="common">Oleaginous fungus</name>
    <name type="synonym">Mortierella renispora</name>
    <dbReference type="NCBI Taxonomy" id="64518"/>
    <lineage>
        <taxon>Eukaryota</taxon>
        <taxon>Fungi</taxon>
        <taxon>Fungi incertae sedis</taxon>
        <taxon>Mucoromycota</taxon>
        <taxon>Mortierellomycotina</taxon>
        <taxon>Mortierellomycetes</taxon>
        <taxon>Mortierellales</taxon>
        <taxon>Mortierellaceae</taxon>
        <taxon>Mortierella</taxon>
    </lineage>
</organism>
<keyword evidence="1" id="KW-0812">Transmembrane</keyword>
<dbReference type="Proteomes" id="UP000717515">
    <property type="component" value="Unassembled WGS sequence"/>
</dbReference>
<protein>
    <submittedName>
        <fullName evidence="2">Uncharacterized protein</fullName>
    </submittedName>
</protein>